<dbReference type="Proteomes" id="UP001054945">
    <property type="component" value="Unassembled WGS sequence"/>
</dbReference>
<organism evidence="1 2">
    <name type="scientific">Caerostris extrusa</name>
    <name type="common">Bark spider</name>
    <name type="synonym">Caerostris bankana</name>
    <dbReference type="NCBI Taxonomy" id="172846"/>
    <lineage>
        <taxon>Eukaryota</taxon>
        <taxon>Metazoa</taxon>
        <taxon>Ecdysozoa</taxon>
        <taxon>Arthropoda</taxon>
        <taxon>Chelicerata</taxon>
        <taxon>Arachnida</taxon>
        <taxon>Araneae</taxon>
        <taxon>Araneomorphae</taxon>
        <taxon>Entelegynae</taxon>
        <taxon>Araneoidea</taxon>
        <taxon>Araneidae</taxon>
        <taxon>Caerostris</taxon>
    </lineage>
</organism>
<proteinExistence type="predicted"/>
<reference evidence="1 2" key="1">
    <citation type="submission" date="2021-06" db="EMBL/GenBank/DDBJ databases">
        <title>Caerostris extrusa draft genome.</title>
        <authorList>
            <person name="Kono N."/>
            <person name="Arakawa K."/>
        </authorList>
    </citation>
    <scope>NUCLEOTIDE SEQUENCE [LARGE SCALE GENOMIC DNA]</scope>
</reference>
<name>A0AAV4MBA4_CAEEX</name>
<keyword evidence="2" id="KW-1185">Reference proteome</keyword>
<protein>
    <submittedName>
        <fullName evidence="1">Uncharacterized protein</fullName>
    </submittedName>
</protein>
<gene>
    <name evidence="1" type="primary">AVEN_248008_1</name>
    <name evidence="1" type="ORF">CEXT_582141</name>
</gene>
<comment type="caution">
    <text evidence="1">The sequence shown here is derived from an EMBL/GenBank/DDBJ whole genome shotgun (WGS) entry which is preliminary data.</text>
</comment>
<dbReference type="AlphaFoldDB" id="A0AAV4MBA4"/>
<dbReference type="EMBL" id="BPLR01002072">
    <property type="protein sequence ID" value="GIX69661.1"/>
    <property type="molecule type" value="Genomic_DNA"/>
</dbReference>
<accession>A0AAV4MBA4</accession>
<sequence length="184" mass="20760">MSYAQFGYAAFPPTTQLMVGEHQHEFRFLPVLRGDSSGRASSGVDSSSVCSLPATYDSRLLTTYHPRLYDHQAYPNFTGVDSSAFYPSLVSYASFHSRKESFLEVNGQWETETMNSDSCGLIQLESRKDPSSLFATHEVCTSVRQVYFEFVVVALGLDWIVANFWFRKSYRVPSVAQCAFTKLL</sequence>
<evidence type="ECO:0000313" key="2">
    <source>
        <dbReference type="Proteomes" id="UP001054945"/>
    </source>
</evidence>
<evidence type="ECO:0000313" key="1">
    <source>
        <dbReference type="EMBL" id="GIX69661.1"/>
    </source>
</evidence>